<organism evidence="3 4">
    <name type="scientific">Eumeta variegata</name>
    <name type="common">Bagworm moth</name>
    <name type="synonym">Eumeta japonica</name>
    <dbReference type="NCBI Taxonomy" id="151549"/>
    <lineage>
        <taxon>Eukaryota</taxon>
        <taxon>Metazoa</taxon>
        <taxon>Ecdysozoa</taxon>
        <taxon>Arthropoda</taxon>
        <taxon>Hexapoda</taxon>
        <taxon>Insecta</taxon>
        <taxon>Pterygota</taxon>
        <taxon>Neoptera</taxon>
        <taxon>Endopterygota</taxon>
        <taxon>Lepidoptera</taxon>
        <taxon>Glossata</taxon>
        <taxon>Ditrysia</taxon>
        <taxon>Tineoidea</taxon>
        <taxon>Psychidae</taxon>
        <taxon>Oiketicinae</taxon>
        <taxon>Eumeta</taxon>
    </lineage>
</organism>
<name>A0A4C1V5D2_EUMVA</name>
<dbReference type="SUPFAM" id="SSF56672">
    <property type="entry name" value="DNA/RNA polymerases"/>
    <property type="match status" value="1"/>
</dbReference>
<evidence type="ECO:0000259" key="2">
    <source>
        <dbReference type="PROSITE" id="PS50878"/>
    </source>
</evidence>
<evidence type="ECO:0000313" key="4">
    <source>
        <dbReference type="Proteomes" id="UP000299102"/>
    </source>
</evidence>
<dbReference type="PANTHER" id="PTHR19446">
    <property type="entry name" value="REVERSE TRANSCRIPTASES"/>
    <property type="match status" value="1"/>
</dbReference>
<keyword evidence="4" id="KW-1185">Reference proteome</keyword>
<keyword evidence="3" id="KW-0548">Nucleotidyltransferase</keyword>
<protein>
    <submittedName>
        <fullName evidence="3">Probable RNA-directed DNA polymerase from transposon X-element</fullName>
    </submittedName>
</protein>
<evidence type="ECO:0000256" key="1">
    <source>
        <dbReference type="SAM" id="MobiDB-lite"/>
    </source>
</evidence>
<dbReference type="InterPro" id="IPR043502">
    <property type="entry name" value="DNA/RNA_pol_sf"/>
</dbReference>
<feature type="compositionally biased region" description="Basic and acidic residues" evidence="1">
    <location>
        <begin position="20"/>
        <end position="31"/>
    </location>
</feature>
<gene>
    <name evidence="3" type="ORF">EVAR_28732_1</name>
</gene>
<dbReference type="InterPro" id="IPR000477">
    <property type="entry name" value="RT_dom"/>
</dbReference>
<feature type="domain" description="Reverse transcriptase" evidence="2">
    <location>
        <begin position="18"/>
        <end position="223"/>
    </location>
</feature>
<evidence type="ECO:0000313" key="3">
    <source>
        <dbReference type="EMBL" id="GBP33576.1"/>
    </source>
</evidence>
<keyword evidence="3" id="KW-0808">Transferase</keyword>
<reference evidence="3 4" key="1">
    <citation type="journal article" date="2019" name="Commun. Biol.">
        <title>The bagworm genome reveals a unique fibroin gene that provides high tensile strength.</title>
        <authorList>
            <person name="Kono N."/>
            <person name="Nakamura H."/>
            <person name="Ohtoshi R."/>
            <person name="Tomita M."/>
            <person name="Numata K."/>
            <person name="Arakawa K."/>
        </authorList>
    </citation>
    <scope>NUCLEOTIDE SEQUENCE [LARGE SCALE GENOMIC DNA]</scope>
</reference>
<dbReference type="Pfam" id="PF00078">
    <property type="entry name" value="RVT_1"/>
    <property type="match status" value="1"/>
</dbReference>
<dbReference type="AlphaFoldDB" id="A0A4C1V5D2"/>
<sequence>MFAQPPPDLEHVNRVENEVLRRSSLPPKDDLPSVSADEVQNSSELKPERHRAWMGYRPISLLSGLGKLFEKVLKSRLSDHLLGKGLIINEQFGFRPNHSCPQQALRLVEHISEGFKRKRKTVAVFFDVAKAFDKVWHAGLIYKLHQLQVPDRLVFIIQQYLTNRHFSFRHEKSISAKRLITAGVPQGSTLPAALLRVHERHSAPANRRPTRALRRRHRPIPER</sequence>
<comment type="caution">
    <text evidence="3">The sequence shown here is derived from an EMBL/GenBank/DDBJ whole genome shotgun (WGS) entry which is preliminary data.</text>
</comment>
<feature type="region of interest" description="Disordered" evidence="1">
    <location>
        <begin position="20"/>
        <end position="43"/>
    </location>
</feature>
<feature type="compositionally biased region" description="Basic residues" evidence="1">
    <location>
        <begin position="208"/>
        <end position="223"/>
    </location>
</feature>
<dbReference type="OrthoDB" id="416454at2759"/>
<feature type="region of interest" description="Disordered" evidence="1">
    <location>
        <begin position="199"/>
        <end position="223"/>
    </location>
</feature>
<dbReference type="Proteomes" id="UP000299102">
    <property type="component" value="Unassembled WGS sequence"/>
</dbReference>
<dbReference type="CDD" id="cd01650">
    <property type="entry name" value="RT_nLTR_like"/>
    <property type="match status" value="1"/>
</dbReference>
<dbReference type="PROSITE" id="PS50878">
    <property type="entry name" value="RT_POL"/>
    <property type="match status" value="1"/>
</dbReference>
<dbReference type="GO" id="GO:0003964">
    <property type="term" value="F:RNA-directed DNA polymerase activity"/>
    <property type="evidence" value="ECO:0007669"/>
    <property type="project" value="UniProtKB-KW"/>
</dbReference>
<dbReference type="EMBL" id="BGZK01000275">
    <property type="protein sequence ID" value="GBP33576.1"/>
    <property type="molecule type" value="Genomic_DNA"/>
</dbReference>
<keyword evidence="3" id="KW-0695">RNA-directed DNA polymerase</keyword>
<proteinExistence type="predicted"/>
<dbReference type="STRING" id="151549.A0A4C1V5D2"/>
<accession>A0A4C1V5D2</accession>